<dbReference type="PANTHER" id="PTHR11455:SF9">
    <property type="entry name" value="CRYPTOCHROME CIRCADIAN CLOCK 5 ISOFORM X1"/>
    <property type="match status" value="1"/>
</dbReference>
<dbReference type="FunFam" id="1.10.579.10:FF:000003">
    <property type="entry name" value="Deoxyribodipyrimidine photo-lyase"/>
    <property type="match status" value="1"/>
</dbReference>
<evidence type="ECO:0000313" key="17">
    <source>
        <dbReference type="Proteomes" id="UP000003704"/>
    </source>
</evidence>
<evidence type="ECO:0000256" key="10">
    <source>
        <dbReference type="ARBA" id="ARBA00059220"/>
    </source>
</evidence>
<keyword evidence="5 12" id="KW-0285">Flavoprotein</keyword>
<evidence type="ECO:0000256" key="14">
    <source>
        <dbReference type="RuleBase" id="RU004182"/>
    </source>
</evidence>
<dbReference type="Gene3D" id="1.25.40.80">
    <property type="match status" value="1"/>
</dbReference>
<dbReference type="InterPro" id="IPR018394">
    <property type="entry name" value="DNA_photolyase_1_CS_C"/>
</dbReference>
<evidence type="ECO:0000256" key="8">
    <source>
        <dbReference type="ARBA" id="ARBA00031671"/>
    </source>
</evidence>
<comment type="caution">
    <text evidence="16">The sequence shown here is derived from an EMBL/GenBank/DDBJ whole genome shotgun (WGS) entry which is preliminary data.</text>
</comment>
<evidence type="ECO:0000256" key="12">
    <source>
        <dbReference type="PIRSR" id="PIRSR602081-1"/>
    </source>
</evidence>
<comment type="similarity">
    <text evidence="2">Belongs to the DNA photolyase class-1 family.</text>
</comment>
<keyword evidence="6 12" id="KW-0274">FAD</keyword>
<evidence type="ECO:0000256" key="1">
    <source>
        <dbReference type="ARBA" id="ARBA00001932"/>
    </source>
</evidence>
<feature type="site" description="Electron transfer via tryptophanyl radical" evidence="13">
    <location>
        <position position="362"/>
    </location>
</feature>
<sequence length="478" mass="53883">MWFRRDLRLADNPALAHALGHAERVVPVYILPPEALEGAWTPGAASRWWLHHSLAALDAQLRESGAQLVIRQGDPLAQLRRLVGETGAEGVFWNRRYEPAWVKSDRRVGEALIEDGVEAQAFAANLLVEPWALKTGSGGPYRVYTPFSRSARALGLPRQPIPAPRRIPMPAKKIASDDLASLKLLPTIVWDGGLVEAWTPGEDGAHARLDRFCRKALDGYAAGRDRPDQVLTSLLSPHLHFGEITPVQALARVQRELASESRAGLHGGAEVYERELYWREFAHHVLHHFPKTPEAPMNERFAGFVWRKPREYADDLRRWQRGQTGVPIVDAGMRQLWTTGWMHNRVRMIVASYLVKNLLIPWQEGERWFWGTLVDADLANNTLGWQWVAGCGADAAPYFRIFNPVTQSQKFDPEGRYLRHWVPEIGKLPDKALHAPWLADAGLLRQHGFTLGQHYPRPAVDLGESRARALEAFARIKG</sequence>
<name>I8HZS6_9GAMM</name>
<evidence type="ECO:0000256" key="11">
    <source>
        <dbReference type="ARBA" id="ARBA00083107"/>
    </source>
</evidence>
<dbReference type="InterPro" id="IPR036155">
    <property type="entry name" value="Crypto/Photolyase_N_sf"/>
</dbReference>
<feature type="domain" description="Photolyase/cryptochrome alpha/beta" evidence="15">
    <location>
        <begin position="1"/>
        <end position="127"/>
    </location>
</feature>
<comment type="catalytic activity">
    <reaction evidence="9">
        <text>cyclobutadipyrimidine (in DNA) = 2 pyrimidine residues (in DNA).</text>
        <dbReference type="EC" id="4.1.99.3"/>
    </reaction>
</comment>
<dbReference type="Pfam" id="PF03441">
    <property type="entry name" value="FAD_binding_7"/>
    <property type="match status" value="1"/>
</dbReference>
<dbReference type="Proteomes" id="UP000003704">
    <property type="component" value="Unassembled WGS sequence"/>
</dbReference>
<dbReference type="PROSITE" id="PS00394">
    <property type="entry name" value="DNA_PHOTOLYASES_1_1"/>
    <property type="match status" value="1"/>
</dbReference>
<feature type="site" description="Electron transfer via tryptophanyl radical" evidence="13">
    <location>
        <position position="306"/>
    </location>
</feature>
<dbReference type="GO" id="GO:0003904">
    <property type="term" value="F:deoxyribodipyrimidine photo-lyase activity"/>
    <property type="evidence" value="ECO:0007669"/>
    <property type="project" value="UniProtKB-EC"/>
</dbReference>
<dbReference type="PRINTS" id="PR00147">
    <property type="entry name" value="DNAPHOTLYASE"/>
</dbReference>
<dbReference type="GO" id="GO:0000719">
    <property type="term" value="P:photoreactive repair"/>
    <property type="evidence" value="ECO:0007669"/>
    <property type="project" value="UniProtKB-ARBA"/>
</dbReference>
<feature type="binding site" evidence="12">
    <location>
        <begin position="375"/>
        <end position="377"/>
    </location>
    <ligand>
        <name>FAD</name>
        <dbReference type="ChEBI" id="CHEBI:57692"/>
    </ligand>
</feature>
<dbReference type="PANTHER" id="PTHR11455">
    <property type="entry name" value="CRYPTOCHROME"/>
    <property type="match status" value="1"/>
</dbReference>
<feature type="binding site" evidence="12">
    <location>
        <position position="272"/>
    </location>
    <ligand>
        <name>FAD</name>
        <dbReference type="ChEBI" id="CHEBI:57692"/>
    </ligand>
</feature>
<reference evidence="16 17" key="1">
    <citation type="journal article" date="2012" name="J. Bacteriol.">
        <title>Genome Sequence of n-Alkane-Degrading Hydrocarboniphaga effusa Strain AP103T (ATCC BAA-332T).</title>
        <authorList>
            <person name="Chang H.K."/>
            <person name="Zylstra G.J."/>
            <person name="Chae J.C."/>
        </authorList>
    </citation>
    <scope>NUCLEOTIDE SEQUENCE [LARGE SCALE GENOMIC DNA]</scope>
    <source>
        <strain evidence="16 17">AP103</strain>
    </source>
</reference>
<dbReference type="Gene3D" id="3.40.50.620">
    <property type="entry name" value="HUPs"/>
    <property type="match status" value="1"/>
</dbReference>
<dbReference type="GO" id="GO:0003677">
    <property type="term" value="F:DNA binding"/>
    <property type="evidence" value="ECO:0007669"/>
    <property type="project" value="TreeGrafter"/>
</dbReference>
<evidence type="ECO:0000256" key="4">
    <source>
        <dbReference type="ARBA" id="ARBA00014046"/>
    </source>
</evidence>
<comment type="similarity">
    <text evidence="14">Belongs to the DNA photolyase family.</text>
</comment>
<dbReference type="EC" id="4.1.99.3" evidence="3"/>
<dbReference type="GO" id="GO:0071949">
    <property type="term" value="F:FAD binding"/>
    <property type="evidence" value="ECO:0007669"/>
    <property type="project" value="TreeGrafter"/>
</dbReference>
<evidence type="ECO:0000259" key="15">
    <source>
        <dbReference type="PROSITE" id="PS51645"/>
    </source>
</evidence>
<evidence type="ECO:0000256" key="5">
    <source>
        <dbReference type="ARBA" id="ARBA00022630"/>
    </source>
</evidence>
<keyword evidence="7 14" id="KW-0157">Chromophore</keyword>
<gene>
    <name evidence="16" type="ORF">WQQ_27230</name>
</gene>
<dbReference type="InterPro" id="IPR002081">
    <property type="entry name" value="Cryptochrome/DNA_photolyase_1"/>
</dbReference>
<comment type="function">
    <text evidence="10">Involved in repair of UV radiation-induced DNA damage. Catalyzes the light-dependent monomerization (300-600 nm) of cyclobutyl pyrimidine dimers (in cis-syn configuration), which are formed between adjacent bases on the same DNA strand upon exposure to ultraviolet radiation.</text>
</comment>
<dbReference type="Pfam" id="PF00875">
    <property type="entry name" value="DNA_photolyase"/>
    <property type="match status" value="1"/>
</dbReference>
<evidence type="ECO:0000256" key="7">
    <source>
        <dbReference type="ARBA" id="ARBA00022991"/>
    </source>
</evidence>
<dbReference type="Gene3D" id="1.10.579.10">
    <property type="entry name" value="DNA Cyclobutane Dipyrimidine Photolyase, subunit A, domain 3"/>
    <property type="match status" value="1"/>
</dbReference>
<dbReference type="InterPro" id="IPR036134">
    <property type="entry name" value="Crypto/Photolyase_FAD-like_sf"/>
</dbReference>
<comment type="cofactor">
    <cofactor evidence="12">
        <name>FAD</name>
        <dbReference type="ChEBI" id="CHEBI:57692"/>
    </cofactor>
    <text evidence="12">Binds 1 FAD per subunit.</text>
</comment>
<dbReference type="PROSITE" id="PS51645">
    <property type="entry name" value="PHR_CRY_ALPHA_BETA"/>
    <property type="match status" value="1"/>
</dbReference>
<accession>I8HZS6</accession>
<feature type="binding site" evidence="12">
    <location>
        <position position="220"/>
    </location>
    <ligand>
        <name>FAD</name>
        <dbReference type="ChEBI" id="CHEBI:57692"/>
    </ligand>
</feature>
<dbReference type="AlphaFoldDB" id="I8HZS6"/>
<keyword evidence="16" id="KW-0456">Lyase</keyword>
<feature type="site" description="Electron transfer via tryptophanyl radical" evidence="13">
    <location>
        <position position="385"/>
    </location>
</feature>
<evidence type="ECO:0000256" key="9">
    <source>
        <dbReference type="ARBA" id="ARBA00033999"/>
    </source>
</evidence>
<organism evidence="16 17">
    <name type="scientific">Hydrocarboniphaga effusa AP103</name>
    <dbReference type="NCBI Taxonomy" id="1172194"/>
    <lineage>
        <taxon>Bacteria</taxon>
        <taxon>Pseudomonadati</taxon>
        <taxon>Pseudomonadota</taxon>
        <taxon>Gammaproteobacteria</taxon>
        <taxon>Nevskiales</taxon>
        <taxon>Nevskiaceae</taxon>
        <taxon>Hydrocarboniphaga</taxon>
    </lineage>
</organism>
<feature type="binding site" evidence="12">
    <location>
        <begin position="232"/>
        <end position="236"/>
    </location>
    <ligand>
        <name>FAD</name>
        <dbReference type="ChEBI" id="CHEBI:57692"/>
    </ligand>
</feature>
<dbReference type="SUPFAM" id="SSF52425">
    <property type="entry name" value="Cryptochrome/photolyase, N-terminal domain"/>
    <property type="match status" value="1"/>
</dbReference>
<evidence type="ECO:0000256" key="6">
    <source>
        <dbReference type="ARBA" id="ARBA00022827"/>
    </source>
</evidence>
<dbReference type="InterPro" id="IPR014729">
    <property type="entry name" value="Rossmann-like_a/b/a_fold"/>
</dbReference>
<dbReference type="InterPro" id="IPR006050">
    <property type="entry name" value="DNA_photolyase_N"/>
</dbReference>
<dbReference type="InterPro" id="IPR005101">
    <property type="entry name" value="Cryptochr/Photolyase_FAD-bd"/>
</dbReference>
<dbReference type="PATRIC" id="fig|1172194.4.peg.2633"/>
<dbReference type="SUPFAM" id="SSF48173">
    <property type="entry name" value="Cryptochrome/photolyase FAD-binding domain"/>
    <property type="match status" value="1"/>
</dbReference>
<comment type="cofactor">
    <cofactor evidence="1">
        <name>(6R)-5,10-methylene-5,6,7,8-tetrahydrofolate</name>
        <dbReference type="ChEBI" id="CHEBI:15636"/>
    </cofactor>
</comment>
<dbReference type="GO" id="GO:0009416">
    <property type="term" value="P:response to light stimulus"/>
    <property type="evidence" value="ECO:0007669"/>
    <property type="project" value="TreeGrafter"/>
</dbReference>
<dbReference type="STRING" id="1172194.WQQ_27230"/>
<dbReference type="EMBL" id="AKGD01000002">
    <property type="protein sequence ID" value="EIT69141.1"/>
    <property type="molecule type" value="Genomic_DNA"/>
</dbReference>
<evidence type="ECO:0000313" key="16">
    <source>
        <dbReference type="EMBL" id="EIT69141.1"/>
    </source>
</evidence>
<evidence type="ECO:0000256" key="3">
    <source>
        <dbReference type="ARBA" id="ARBA00013149"/>
    </source>
</evidence>
<evidence type="ECO:0000256" key="2">
    <source>
        <dbReference type="ARBA" id="ARBA00005862"/>
    </source>
</evidence>
<protein>
    <recommendedName>
        <fullName evidence="4">Deoxyribodipyrimidine photo-lyase</fullName>
        <ecNumber evidence="3">4.1.99.3</ecNumber>
    </recommendedName>
    <alternativeName>
        <fullName evidence="8">DNA photolyase</fullName>
    </alternativeName>
    <alternativeName>
        <fullName evidence="11">Photoreactivating enzyme</fullName>
    </alternativeName>
</protein>
<proteinExistence type="inferred from homology"/>
<evidence type="ECO:0000256" key="13">
    <source>
        <dbReference type="PIRSR" id="PIRSR602081-2"/>
    </source>
</evidence>
<keyword evidence="17" id="KW-1185">Reference proteome</keyword>